<feature type="compositionally biased region" description="Low complexity" evidence="1">
    <location>
        <begin position="156"/>
        <end position="181"/>
    </location>
</feature>
<feature type="compositionally biased region" description="Polar residues" evidence="1">
    <location>
        <begin position="1"/>
        <end position="19"/>
    </location>
</feature>
<name>A0A1H6IDK4_9EURY</name>
<protein>
    <submittedName>
        <fullName evidence="2">RSAM-partnered protein, Htur_1727 family</fullName>
    </submittedName>
</protein>
<keyword evidence="3" id="KW-1185">Reference proteome</keyword>
<sequence length="181" mass="18759">MSDNAVETATRSTEGSPRSTADPRWEVFVREDVDGQMTHVGTIAAPTPDVAHEEAGKLFAWYARDVWVTPADETYRYSTSTLGEAYEDDVDDGAAGDAGGDEATDGDAGGDEATDGDAGGDEATDGDAGGDEGDGEEAIEPRVYEETEGVPRNQWESTVSSSTSETSSGSDASSLSGVSSE</sequence>
<evidence type="ECO:0000313" key="2">
    <source>
        <dbReference type="EMBL" id="SEH45935.1"/>
    </source>
</evidence>
<dbReference type="EMBL" id="FNWU01000002">
    <property type="protein sequence ID" value="SEH45935.1"/>
    <property type="molecule type" value="Genomic_DNA"/>
</dbReference>
<dbReference type="STRING" id="1267564.SAMN05192561_10294"/>
<dbReference type="Proteomes" id="UP000199215">
    <property type="component" value="Unassembled WGS sequence"/>
</dbReference>
<reference evidence="2 3" key="1">
    <citation type="submission" date="2016-10" db="EMBL/GenBank/DDBJ databases">
        <authorList>
            <person name="de Groot N.N."/>
        </authorList>
    </citation>
    <scope>NUCLEOTIDE SEQUENCE [LARGE SCALE GENOMIC DNA]</scope>
    <source>
        <strain evidence="2 3">IBRC-M10418</strain>
    </source>
</reference>
<dbReference type="NCBIfam" id="TIGR04031">
    <property type="entry name" value="Htur_1727_fam"/>
    <property type="match status" value="1"/>
</dbReference>
<dbReference type="Gene3D" id="3.10.20.520">
    <property type="entry name" value="Phenylacetic acid degradation B"/>
    <property type="match status" value="1"/>
</dbReference>
<dbReference type="AlphaFoldDB" id="A0A1H6IDK4"/>
<dbReference type="OrthoDB" id="168567at2157"/>
<organism evidence="2 3">
    <name type="scientific">Halopenitus malekzadehii</name>
    <dbReference type="NCBI Taxonomy" id="1267564"/>
    <lineage>
        <taxon>Archaea</taxon>
        <taxon>Methanobacteriati</taxon>
        <taxon>Methanobacteriota</taxon>
        <taxon>Stenosarchaea group</taxon>
        <taxon>Halobacteria</taxon>
        <taxon>Halobacteriales</taxon>
        <taxon>Haloferacaceae</taxon>
        <taxon>Halopenitus</taxon>
    </lineage>
</organism>
<gene>
    <name evidence="2" type="ORF">SAMN05192561_10294</name>
</gene>
<feature type="region of interest" description="Disordered" evidence="1">
    <location>
        <begin position="81"/>
        <end position="181"/>
    </location>
</feature>
<evidence type="ECO:0000313" key="3">
    <source>
        <dbReference type="Proteomes" id="UP000199215"/>
    </source>
</evidence>
<feature type="region of interest" description="Disordered" evidence="1">
    <location>
        <begin position="1"/>
        <end position="24"/>
    </location>
</feature>
<dbReference type="RefSeq" id="WP_092815914.1">
    <property type="nucleotide sequence ID" value="NZ_FNWU01000002.1"/>
</dbReference>
<feature type="compositionally biased region" description="Acidic residues" evidence="1">
    <location>
        <begin position="85"/>
        <end position="138"/>
    </location>
</feature>
<dbReference type="InterPro" id="IPR038693">
    <property type="entry name" value="PaaB_sf"/>
</dbReference>
<evidence type="ECO:0000256" key="1">
    <source>
        <dbReference type="SAM" id="MobiDB-lite"/>
    </source>
</evidence>
<accession>A0A1H6IDK4</accession>
<dbReference type="InterPro" id="IPR023976">
    <property type="entry name" value="CHP04031_Htur1727"/>
</dbReference>
<proteinExistence type="predicted"/>